<dbReference type="RefSeq" id="WP_204699292.1">
    <property type="nucleotide sequence ID" value="NZ_JAFBEC010000013.1"/>
</dbReference>
<dbReference type="Proteomes" id="UP000741863">
    <property type="component" value="Unassembled WGS sequence"/>
</dbReference>
<proteinExistence type="predicted"/>
<comment type="caution">
    <text evidence="1">The sequence shown here is derived from an EMBL/GenBank/DDBJ whole genome shotgun (WGS) entry which is preliminary data.</text>
</comment>
<reference evidence="1 2" key="1">
    <citation type="submission" date="2021-01" db="EMBL/GenBank/DDBJ databases">
        <title>Genomic Encyclopedia of Type Strains, Phase IV (KMG-IV): sequencing the most valuable type-strain genomes for metagenomic binning, comparative biology and taxonomic classification.</title>
        <authorList>
            <person name="Goeker M."/>
        </authorList>
    </citation>
    <scope>NUCLEOTIDE SEQUENCE [LARGE SCALE GENOMIC DNA]</scope>
    <source>
        <strain evidence="1 2">DSM 25540</strain>
    </source>
</reference>
<organism evidence="1 2">
    <name type="scientific">Geomicrobium sediminis</name>
    <dbReference type="NCBI Taxonomy" id="1347788"/>
    <lineage>
        <taxon>Bacteria</taxon>
        <taxon>Bacillati</taxon>
        <taxon>Bacillota</taxon>
        <taxon>Bacilli</taxon>
        <taxon>Bacillales</taxon>
        <taxon>Geomicrobium</taxon>
    </lineage>
</organism>
<accession>A0ABS2PGM8</accession>
<dbReference type="EMBL" id="JAFBEC010000013">
    <property type="protein sequence ID" value="MBM7634484.1"/>
    <property type="molecule type" value="Genomic_DNA"/>
</dbReference>
<protein>
    <submittedName>
        <fullName evidence="1">Uncharacterized protein</fullName>
    </submittedName>
</protein>
<sequence length="63" mass="7449">MIIIDDLQIMAQRYDNEEDAKNALKRDEVVVKDTENNYWIIDSENYEKIEAYGYTKIEEGTSN</sequence>
<keyword evidence="2" id="KW-1185">Reference proteome</keyword>
<gene>
    <name evidence="1" type="ORF">JOD17_003603</name>
</gene>
<evidence type="ECO:0000313" key="2">
    <source>
        <dbReference type="Proteomes" id="UP000741863"/>
    </source>
</evidence>
<name>A0ABS2PGM8_9BACL</name>
<evidence type="ECO:0000313" key="1">
    <source>
        <dbReference type="EMBL" id="MBM7634484.1"/>
    </source>
</evidence>